<evidence type="ECO:0000313" key="3">
    <source>
        <dbReference type="Proteomes" id="UP001169027"/>
    </source>
</evidence>
<name>A0ABT8RYR3_9BURK</name>
<dbReference type="NCBIfam" id="NF041043">
    <property type="entry name" value="BPSS1780_fam"/>
    <property type="match status" value="1"/>
</dbReference>
<accession>A0ABT8RYR3</accession>
<feature type="transmembrane region" description="Helical" evidence="1">
    <location>
        <begin position="146"/>
        <end position="168"/>
    </location>
</feature>
<dbReference type="Proteomes" id="UP001169027">
    <property type="component" value="Unassembled WGS sequence"/>
</dbReference>
<keyword evidence="1" id="KW-0472">Membrane</keyword>
<comment type="caution">
    <text evidence="2">The sequence shown here is derived from an EMBL/GenBank/DDBJ whole genome shotgun (WGS) entry which is preliminary data.</text>
</comment>
<feature type="transmembrane region" description="Helical" evidence="1">
    <location>
        <begin position="21"/>
        <end position="42"/>
    </location>
</feature>
<evidence type="ECO:0000256" key="1">
    <source>
        <dbReference type="SAM" id="Phobius"/>
    </source>
</evidence>
<feature type="transmembrane region" description="Helical" evidence="1">
    <location>
        <begin position="180"/>
        <end position="199"/>
    </location>
</feature>
<feature type="transmembrane region" description="Helical" evidence="1">
    <location>
        <begin position="205"/>
        <end position="225"/>
    </location>
</feature>
<proteinExistence type="predicted"/>
<protein>
    <submittedName>
        <fullName evidence="2">BPSS1780 family membrane protein</fullName>
    </submittedName>
</protein>
<organism evidence="2 3">
    <name type="scientific">Variovorax ginsengisoli</name>
    <dbReference type="NCBI Taxonomy" id="363844"/>
    <lineage>
        <taxon>Bacteria</taxon>
        <taxon>Pseudomonadati</taxon>
        <taxon>Pseudomonadota</taxon>
        <taxon>Betaproteobacteria</taxon>
        <taxon>Burkholderiales</taxon>
        <taxon>Comamonadaceae</taxon>
        <taxon>Variovorax</taxon>
    </lineage>
</organism>
<keyword evidence="1" id="KW-1133">Transmembrane helix</keyword>
<dbReference type="InterPro" id="IPR047798">
    <property type="entry name" value="BPSS1780-like"/>
</dbReference>
<gene>
    <name evidence="2" type="ORF">Q2T77_05855</name>
</gene>
<keyword evidence="1" id="KW-0812">Transmembrane</keyword>
<dbReference type="EMBL" id="JAUKVY010000003">
    <property type="protein sequence ID" value="MDO1531804.1"/>
    <property type="molecule type" value="Genomic_DNA"/>
</dbReference>
<feature type="transmembrane region" description="Helical" evidence="1">
    <location>
        <begin position="237"/>
        <end position="258"/>
    </location>
</feature>
<feature type="transmembrane region" description="Helical" evidence="1">
    <location>
        <begin position="98"/>
        <end position="119"/>
    </location>
</feature>
<evidence type="ECO:0000313" key="2">
    <source>
        <dbReference type="EMBL" id="MDO1531804.1"/>
    </source>
</evidence>
<sequence>MKLNLVPARTGVLWVRSGLKAFARQPLAFISLFFFFMALVSIASQLPLVGAAIALMLLPTMTLGLMAAAQQAAGPEKPAAGTVFLAALNAVRTDVRPMAVLGALYAGLFLGVMAISALADGGQFARVYLLGGPLTRELAESTEFQVALWIAMGLYLPLSLAFWHAPALVHWHRVPPAKSLFFSFVACFKNFGALTVFGLAWVGVFIGAGIVLSLLASLLVAVGAMGAGDGAAAIGGAMMIAGALVMAAMFFTSTWFTFRDSFQE</sequence>
<keyword evidence="3" id="KW-1185">Reference proteome</keyword>
<feature type="transmembrane region" description="Helical" evidence="1">
    <location>
        <begin position="48"/>
        <end position="69"/>
    </location>
</feature>
<reference evidence="2" key="1">
    <citation type="submission" date="2023-06" db="EMBL/GenBank/DDBJ databases">
        <authorList>
            <person name="Jiang Y."/>
            <person name="Liu Q."/>
        </authorList>
    </citation>
    <scope>NUCLEOTIDE SEQUENCE</scope>
    <source>
        <strain evidence="2">CGMCC 1.12090</strain>
    </source>
</reference>
<dbReference type="RefSeq" id="WP_301805340.1">
    <property type="nucleotide sequence ID" value="NZ_JAUJZH010000003.1"/>
</dbReference>